<accession>A0A318RAU5</accession>
<dbReference type="PANTHER" id="PTHR30466:SF11">
    <property type="entry name" value="FLAVIN-DEPENDENT MONOOXYGENASE, REDUCTASE SUBUNIT HSAB"/>
    <property type="match status" value="1"/>
</dbReference>
<dbReference type="AlphaFoldDB" id="A0A318RAU5"/>
<dbReference type="SMART" id="SM00903">
    <property type="entry name" value="Flavin_Reduct"/>
    <property type="match status" value="1"/>
</dbReference>
<dbReference type="SUPFAM" id="SSF50475">
    <property type="entry name" value="FMN-binding split barrel"/>
    <property type="match status" value="1"/>
</dbReference>
<keyword evidence="2" id="KW-0560">Oxidoreductase</keyword>
<dbReference type="InterPro" id="IPR002563">
    <property type="entry name" value="Flavin_Rdtase-like_dom"/>
</dbReference>
<feature type="domain" description="Flavin reductase like" evidence="3">
    <location>
        <begin position="25"/>
        <end position="169"/>
    </location>
</feature>
<comment type="similarity">
    <text evidence="1">Belongs to the non-flavoprotein flavin reductase family.</text>
</comment>
<dbReference type="EMBL" id="QJSP01000035">
    <property type="protein sequence ID" value="PYE11678.1"/>
    <property type="molecule type" value="Genomic_DNA"/>
</dbReference>
<gene>
    <name evidence="4" type="ORF">DFR67_13512</name>
</gene>
<dbReference type="GO" id="GO:0042602">
    <property type="term" value="F:riboflavin reductase (NADPH) activity"/>
    <property type="evidence" value="ECO:0007669"/>
    <property type="project" value="TreeGrafter"/>
</dbReference>
<keyword evidence="5" id="KW-1185">Reference proteome</keyword>
<organism evidence="4 5">
    <name type="scientific">Williamsia limnetica</name>
    <dbReference type="NCBI Taxonomy" id="882452"/>
    <lineage>
        <taxon>Bacteria</taxon>
        <taxon>Bacillati</taxon>
        <taxon>Actinomycetota</taxon>
        <taxon>Actinomycetes</taxon>
        <taxon>Mycobacteriales</taxon>
        <taxon>Nocardiaceae</taxon>
        <taxon>Williamsia</taxon>
    </lineage>
</organism>
<protein>
    <submittedName>
        <fullName evidence="4">Flavin reductase (DIM6/NTAB) family NADH-FMN oxidoreductase RutF</fullName>
    </submittedName>
</protein>
<dbReference type="PANTHER" id="PTHR30466">
    <property type="entry name" value="FLAVIN REDUCTASE"/>
    <property type="match status" value="1"/>
</dbReference>
<dbReference type="InterPro" id="IPR050268">
    <property type="entry name" value="NADH-dep_flavin_reductase"/>
</dbReference>
<comment type="caution">
    <text evidence="4">The sequence shown here is derived from an EMBL/GenBank/DDBJ whole genome shotgun (WGS) entry which is preliminary data.</text>
</comment>
<evidence type="ECO:0000256" key="2">
    <source>
        <dbReference type="ARBA" id="ARBA00023002"/>
    </source>
</evidence>
<dbReference type="Gene3D" id="2.30.110.10">
    <property type="entry name" value="Electron Transport, Fmn-binding Protein, Chain A"/>
    <property type="match status" value="1"/>
</dbReference>
<evidence type="ECO:0000259" key="3">
    <source>
        <dbReference type="SMART" id="SM00903"/>
    </source>
</evidence>
<sequence length="175" mass="18969">MESTHLRSVQDAAGIVGTVELRATFSRFPSGVTALCATGSSEQPIGMAVSAFVNVSLEPPLVGVFVQKSSTTWPELRSRPRIGLSVLGANQKAACRQLAARNVDRFAGLSWETGPSGALFLHGATAWLECEIEVETTTGDHEFVLLRILGHRTEEEQDPLIFYASRFHELSTPQS</sequence>
<evidence type="ECO:0000313" key="4">
    <source>
        <dbReference type="EMBL" id="PYE11678.1"/>
    </source>
</evidence>
<reference evidence="4 5" key="1">
    <citation type="submission" date="2018-06" db="EMBL/GenBank/DDBJ databases">
        <title>Genomic Encyclopedia of Type Strains, Phase IV (KMG-IV): sequencing the most valuable type-strain genomes for metagenomic binning, comparative biology and taxonomic classification.</title>
        <authorList>
            <person name="Goeker M."/>
        </authorList>
    </citation>
    <scope>NUCLEOTIDE SEQUENCE [LARGE SCALE GENOMIC DNA]</scope>
    <source>
        <strain evidence="4 5">DSM 45521</strain>
    </source>
</reference>
<dbReference type="GO" id="GO:0010181">
    <property type="term" value="F:FMN binding"/>
    <property type="evidence" value="ECO:0007669"/>
    <property type="project" value="InterPro"/>
</dbReference>
<name>A0A318RAU5_WILLI</name>
<dbReference type="Pfam" id="PF01613">
    <property type="entry name" value="Flavin_Reduct"/>
    <property type="match status" value="1"/>
</dbReference>
<evidence type="ECO:0000256" key="1">
    <source>
        <dbReference type="ARBA" id="ARBA00008898"/>
    </source>
</evidence>
<dbReference type="InterPro" id="IPR012349">
    <property type="entry name" value="Split_barrel_FMN-bd"/>
</dbReference>
<proteinExistence type="inferred from homology"/>
<evidence type="ECO:0000313" key="5">
    <source>
        <dbReference type="Proteomes" id="UP000247591"/>
    </source>
</evidence>
<dbReference type="Proteomes" id="UP000247591">
    <property type="component" value="Unassembled WGS sequence"/>
</dbReference>